<organism evidence="4 5">
    <name type="scientific">Penicillium daleae</name>
    <dbReference type="NCBI Taxonomy" id="63821"/>
    <lineage>
        <taxon>Eukaryota</taxon>
        <taxon>Fungi</taxon>
        <taxon>Dikarya</taxon>
        <taxon>Ascomycota</taxon>
        <taxon>Pezizomycotina</taxon>
        <taxon>Eurotiomycetes</taxon>
        <taxon>Eurotiomycetidae</taxon>
        <taxon>Eurotiales</taxon>
        <taxon>Aspergillaceae</taxon>
        <taxon>Penicillium</taxon>
    </lineage>
</organism>
<comment type="caution">
    <text evidence="4">The sequence shown here is derived from an EMBL/GenBank/DDBJ whole genome shotgun (WGS) entry which is preliminary data.</text>
</comment>
<dbReference type="RefSeq" id="XP_056770705.1">
    <property type="nucleotide sequence ID" value="XM_056906598.1"/>
</dbReference>
<reference evidence="4" key="2">
    <citation type="journal article" date="2023" name="IMA Fungus">
        <title>Comparative genomic study of the Penicillium genus elucidates a diverse pangenome and 15 lateral gene transfer events.</title>
        <authorList>
            <person name="Petersen C."/>
            <person name="Sorensen T."/>
            <person name="Nielsen M.R."/>
            <person name="Sondergaard T.E."/>
            <person name="Sorensen J.L."/>
            <person name="Fitzpatrick D.A."/>
            <person name="Frisvad J.C."/>
            <person name="Nielsen K.L."/>
        </authorList>
    </citation>
    <scope>NUCLEOTIDE SEQUENCE</scope>
    <source>
        <strain evidence="4">IBT 16125</strain>
    </source>
</reference>
<dbReference type="Pfam" id="PF00501">
    <property type="entry name" value="AMP-binding"/>
    <property type="match status" value="1"/>
</dbReference>
<feature type="domain" description="SET" evidence="3">
    <location>
        <begin position="293"/>
        <end position="414"/>
    </location>
</feature>
<dbReference type="FunFam" id="3.30.300.30:FF:000008">
    <property type="entry name" value="2,3-dihydroxybenzoate-AMP ligase"/>
    <property type="match status" value="1"/>
</dbReference>
<accession>A0AAD6G7W7</accession>
<dbReference type="SUPFAM" id="SSF56801">
    <property type="entry name" value="Acetyl-CoA synthetase-like"/>
    <property type="match status" value="1"/>
</dbReference>
<protein>
    <recommendedName>
        <fullName evidence="3">SET domain-containing protein</fullName>
    </recommendedName>
</protein>
<evidence type="ECO:0000256" key="1">
    <source>
        <dbReference type="ARBA" id="ARBA00006432"/>
    </source>
</evidence>
<proteinExistence type="inferred from homology"/>
<evidence type="ECO:0000313" key="4">
    <source>
        <dbReference type="EMBL" id="KAJ5461663.1"/>
    </source>
</evidence>
<dbReference type="AlphaFoldDB" id="A0AAD6G7W7"/>
<dbReference type="PANTHER" id="PTHR43201:SF30">
    <property type="entry name" value="AMP-DEPENDENT SYNTHETASE_LIGASE DOMAIN-CONTAINING PROTEIN"/>
    <property type="match status" value="1"/>
</dbReference>
<dbReference type="Gene3D" id="3.30.300.30">
    <property type="match status" value="1"/>
</dbReference>
<dbReference type="InterPro" id="IPR046341">
    <property type="entry name" value="SET_dom_sf"/>
</dbReference>
<dbReference type="Pfam" id="PF13193">
    <property type="entry name" value="AMP-binding_C"/>
    <property type="match status" value="1"/>
</dbReference>
<dbReference type="EMBL" id="JAPVEA010000002">
    <property type="protein sequence ID" value="KAJ5461663.1"/>
    <property type="molecule type" value="Genomic_DNA"/>
</dbReference>
<reference evidence="4" key="1">
    <citation type="submission" date="2022-12" db="EMBL/GenBank/DDBJ databases">
        <authorList>
            <person name="Petersen C."/>
        </authorList>
    </citation>
    <scope>NUCLEOTIDE SEQUENCE</scope>
    <source>
        <strain evidence="4">IBT 16125</strain>
    </source>
</reference>
<dbReference type="Gene3D" id="2.170.270.10">
    <property type="entry name" value="SET domain"/>
    <property type="match status" value="1"/>
</dbReference>
<comment type="similarity">
    <text evidence="1">Belongs to the ATP-dependent AMP-binding enzyme family.</text>
</comment>
<dbReference type="GeneID" id="81596841"/>
<keyword evidence="2" id="KW-0436">Ligase</keyword>
<dbReference type="InterPro" id="IPR025110">
    <property type="entry name" value="AMP-bd_C"/>
</dbReference>
<dbReference type="InterPro" id="IPR000873">
    <property type="entry name" value="AMP-dep_synth/lig_dom"/>
</dbReference>
<dbReference type="PROSITE" id="PS50280">
    <property type="entry name" value="SET"/>
    <property type="match status" value="1"/>
</dbReference>
<name>A0AAD6G7W7_9EURO</name>
<dbReference type="Proteomes" id="UP001213681">
    <property type="component" value="Unassembled WGS sequence"/>
</dbReference>
<dbReference type="GO" id="GO:0006631">
    <property type="term" value="P:fatty acid metabolic process"/>
    <property type="evidence" value="ECO:0007669"/>
    <property type="project" value="TreeGrafter"/>
</dbReference>
<evidence type="ECO:0000256" key="2">
    <source>
        <dbReference type="ARBA" id="ARBA00022598"/>
    </source>
</evidence>
<evidence type="ECO:0000259" key="3">
    <source>
        <dbReference type="PROSITE" id="PS50280"/>
    </source>
</evidence>
<dbReference type="GO" id="GO:0031956">
    <property type="term" value="F:medium-chain fatty acid-CoA ligase activity"/>
    <property type="evidence" value="ECO:0007669"/>
    <property type="project" value="TreeGrafter"/>
</dbReference>
<evidence type="ECO:0000313" key="5">
    <source>
        <dbReference type="Proteomes" id="UP001213681"/>
    </source>
</evidence>
<dbReference type="Pfam" id="PF00856">
    <property type="entry name" value="SET"/>
    <property type="match status" value="1"/>
</dbReference>
<dbReference type="SUPFAM" id="SSF82199">
    <property type="entry name" value="SET domain"/>
    <property type="match status" value="1"/>
</dbReference>
<keyword evidence="5" id="KW-1185">Reference proteome</keyword>
<sequence>MERHSETQTGEGATQEMQKQNFIQEAVTTCQQILEAMYWDLNAAWQLQQIIFEKPSLEEKEIYHKLCEAVRAFIDHAVCCKHAAVFQPTETYPNSDRCRFFLFEHGWAFFAMCAHSEAFREAYHHEETLVWDELMKQIALNRRSIEVFVRSRNIDWRGVLLPYLRWEIPGMFEAVGVEANIGKEHVHHTVQLPDGYLKRPVHQGKAQTNINSMVFNPSKRAQKNPLLRPQTMGPCMACVCSKNCACHELGGSPDCPKCNCPNVCKCSSPEWVPCFTCGSVEICQCRIETNAGDLVELIQYPIKGAGIRALASFKAGAVLGEYLGEVVPNGRKCTDDIYALSQVGFQAMSSTGIPNPKPLATTTSAYVGNWTRFINHHCEANCVFVPVMVGDRVTTVVEATQDISIFDEITVNYGPQYWRQRFCYCGSKNYSYARGPSTPPLLESTVGEHFAKIVGEHGDRTAVVSKHQNDRVSYASLDTRSNALARGLEAVGVRKGDRVGVMLGNSMEYAVATYALFKLGAILAPLNPSFNSSQVVSALSHLESSHLIISAESNLPRKNPRSNFPLLEHLVNDLSSSRLESESVPSLKKIILVDNSAGRFDASSYKSLTPFSSIMSQLAADGHSLPSQNLSPHDIVNIQFTSGTTAMPKAACLSHRCCLLPPPLFHCFGCILGYMATATHGSSIVFPSESFNARAALKAVQEEKCTALYGVPTMFLEELSLIETGEILGEGFQYLRTGIAAGSSIPAELMKKLHRVLNLTELTICYGMTETSPVSAMTTTDDPINKRINTVGRLMPHVEAKVVDPVDKTRILPVDTRGELAVGGYLLMKEYWGDPERTAEVMIADEAGKVWMHTGDEASMSADGYVTITGRIKDLIIRGGENIHPLEIENCLLANPGVADVSVVGVPDERYGEVVAAFVVAREQASNSITTEQIQSWVREKLSNHLVPKYVFFLGPADSFPKTASGKIQKFKLKEQAIKLVARGKGAITDK</sequence>
<dbReference type="InterPro" id="IPR042099">
    <property type="entry name" value="ANL_N_sf"/>
</dbReference>
<dbReference type="InterPro" id="IPR045851">
    <property type="entry name" value="AMP-bd_C_sf"/>
</dbReference>
<dbReference type="SMART" id="SM00317">
    <property type="entry name" value="SET"/>
    <property type="match status" value="1"/>
</dbReference>
<gene>
    <name evidence="4" type="ORF">N7458_003215</name>
</gene>
<dbReference type="InterPro" id="IPR001214">
    <property type="entry name" value="SET_dom"/>
</dbReference>
<dbReference type="Gene3D" id="3.40.50.12780">
    <property type="entry name" value="N-terminal domain of ligase-like"/>
    <property type="match status" value="1"/>
</dbReference>
<dbReference type="PANTHER" id="PTHR43201">
    <property type="entry name" value="ACYL-COA SYNTHETASE"/>
    <property type="match status" value="1"/>
</dbReference>